<dbReference type="HOGENOM" id="CLU_2567848_0_0_9"/>
<dbReference type="KEGG" id="cpy:Cphy_0800"/>
<dbReference type="Proteomes" id="UP000000370">
    <property type="component" value="Chromosome"/>
</dbReference>
<reference evidence="2" key="1">
    <citation type="submission" date="2007-11" db="EMBL/GenBank/DDBJ databases">
        <title>Complete genome sequence of Clostridium phytofermentans ISDg.</title>
        <authorList>
            <person name="Leschine S.B."/>
            <person name="Warnick T.A."/>
            <person name="Blanchard J.L."/>
            <person name="Schnell D.J."/>
            <person name="Petit E.L."/>
            <person name="LaTouf W.G."/>
            <person name="Copeland A."/>
            <person name="Lucas S."/>
            <person name="Lapidus A."/>
            <person name="Barry K."/>
            <person name="Glavina del Rio T."/>
            <person name="Dalin E."/>
            <person name="Tice H."/>
            <person name="Pitluck S."/>
            <person name="Kiss H."/>
            <person name="Brettin T."/>
            <person name="Bruce D."/>
            <person name="Detter J.C."/>
            <person name="Han C."/>
            <person name="Kuske C."/>
            <person name="Schmutz J."/>
            <person name="Larimer F."/>
            <person name="Land M."/>
            <person name="Hauser L."/>
            <person name="Kyrpides N."/>
            <person name="Kim E.A."/>
            <person name="Richardson P."/>
        </authorList>
    </citation>
    <scope>NUCLEOTIDE SEQUENCE [LARGE SCALE GENOMIC DNA]</scope>
    <source>
        <strain evidence="2">ATCC 700394 / DSM 18823 / ISDg</strain>
    </source>
</reference>
<sequence length="81" mass="9757">MYGELYESLSRKELIRYYPCSREEYFSIPVYLKSYCDEQSNVYSRFKEMEEHQLVVLALQLEQLELNEDILKETSSAARIF</sequence>
<dbReference type="RefSeq" id="WP_012198832.1">
    <property type="nucleotide sequence ID" value="NC_010001.1"/>
</dbReference>
<gene>
    <name evidence="1" type="ordered locus">Cphy_0800</name>
</gene>
<accession>A9KKL6</accession>
<organism evidence="1 2">
    <name type="scientific">Lachnoclostridium phytofermentans (strain ATCC 700394 / DSM 18823 / ISDg)</name>
    <name type="common">Clostridium phytofermentans</name>
    <dbReference type="NCBI Taxonomy" id="357809"/>
    <lineage>
        <taxon>Bacteria</taxon>
        <taxon>Bacillati</taxon>
        <taxon>Bacillota</taxon>
        <taxon>Clostridia</taxon>
        <taxon>Lachnospirales</taxon>
        <taxon>Lachnospiraceae</taxon>
    </lineage>
</organism>
<evidence type="ECO:0000313" key="1">
    <source>
        <dbReference type="EMBL" id="ABX41187.1"/>
    </source>
</evidence>
<proteinExistence type="predicted"/>
<name>A9KKL6_LACP7</name>
<keyword evidence="2" id="KW-1185">Reference proteome</keyword>
<dbReference type="AlphaFoldDB" id="A9KKL6"/>
<protein>
    <submittedName>
        <fullName evidence="1">Uncharacterized protein</fullName>
    </submittedName>
</protein>
<evidence type="ECO:0000313" key="2">
    <source>
        <dbReference type="Proteomes" id="UP000000370"/>
    </source>
</evidence>
<dbReference type="EMBL" id="CP000885">
    <property type="protein sequence ID" value="ABX41187.1"/>
    <property type="molecule type" value="Genomic_DNA"/>
</dbReference>